<dbReference type="InParanoid" id="A0A5C3PJD8"/>
<evidence type="ECO:0000313" key="1">
    <source>
        <dbReference type="EMBL" id="TFK89646.1"/>
    </source>
</evidence>
<gene>
    <name evidence="1" type="ORF">K466DRAFT_597586</name>
</gene>
<protein>
    <submittedName>
        <fullName evidence="1">Uncharacterized protein</fullName>
    </submittedName>
</protein>
<dbReference type="Proteomes" id="UP000308197">
    <property type="component" value="Unassembled WGS sequence"/>
</dbReference>
<reference evidence="1 2" key="1">
    <citation type="journal article" date="2019" name="Nat. Ecol. Evol.">
        <title>Megaphylogeny resolves global patterns of mushroom evolution.</title>
        <authorList>
            <person name="Varga T."/>
            <person name="Krizsan K."/>
            <person name="Foldi C."/>
            <person name="Dima B."/>
            <person name="Sanchez-Garcia M."/>
            <person name="Sanchez-Ramirez S."/>
            <person name="Szollosi G.J."/>
            <person name="Szarkandi J.G."/>
            <person name="Papp V."/>
            <person name="Albert L."/>
            <person name="Andreopoulos W."/>
            <person name="Angelini C."/>
            <person name="Antonin V."/>
            <person name="Barry K.W."/>
            <person name="Bougher N.L."/>
            <person name="Buchanan P."/>
            <person name="Buyck B."/>
            <person name="Bense V."/>
            <person name="Catcheside P."/>
            <person name="Chovatia M."/>
            <person name="Cooper J."/>
            <person name="Damon W."/>
            <person name="Desjardin D."/>
            <person name="Finy P."/>
            <person name="Geml J."/>
            <person name="Haridas S."/>
            <person name="Hughes K."/>
            <person name="Justo A."/>
            <person name="Karasinski D."/>
            <person name="Kautmanova I."/>
            <person name="Kiss B."/>
            <person name="Kocsube S."/>
            <person name="Kotiranta H."/>
            <person name="LaButti K.M."/>
            <person name="Lechner B.E."/>
            <person name="Liimatainen K."/>
            <person name="Lipzen A."/>
            <person name="Lukacs Z."/>
            <person name="Mihaltcheva S."/>
            <person name="Morgado L.N."/>
            <person name="Niskanen T."/>
            <person name="Noordeloos M.E."/>
            <person name="Ohm R.A."/>
            <person name="Ortiz-Santana B."/>
            <person name="Ovrebo C."/>
            <person name="Racz N."/>
            <person name="Riley R."/>
            <person name="Savchenko A."/>
            <person name="Shiryaev A."/>
            <person name="Soop K."/>
            <person name="Spirin V."/>
            <person name="Szebenyi C."/>
            <person name="Tomsovsky M."/>
            <person name="Tulloss R.E."/>
            <person name="Uehling J."/>
            <person name="Grigoriev I.V."/>
            <person name="Vagvolgyi C."/>
            <person name="Papp T."/>
            <person name="Martin F.M."/>
            <person name="Miettinen O."/>
            <person name="Hibbett D.S."/>
            <person name="Nagy L.G."/>
        </authorList>
    </citation>
    <scope>NUCLEOTIDE SEQUENCE [LARGE SCALE GENOMIC DNA]</scope>
    <source>
        <strain evidence="1 2">HHB13444</strain>
    </source>
</reference>
<proteinExistence type="predicted"/>
<organism evidence="1 2">
    <name type="scientific">Polyporus arcularius HHB13444</name>
    <dbReference type="NCBI Taxonomy" id="1314778"/>
    <lineage>
        <taxon>Eukaryota</taxon>
        <taxon>Fungi</taxon>
        <taxon>Dikarya</taxon>
        <taxon>Basidiomycota</taxon>
        <taxon>Agaricomycotina</taxon>
        <taxon>Agaricomycetes</taxon>
        <taxon>Polyporales</taxon>
        <taxon>Polyporaceae</taxon>
        <taxon>Polyporus</taxon>
    </lineage>
</organism>
<accession>A0A5C3PJD8</accession>
<keyword evidence="2" id="KW-1185">Reference proteome</keyword>
<dbReference type="AlphaFoldDB" id="A0A5C3PJD8"/>
<name>A0A5C3PJD8_9APHY</name>
<evidence type="ECO:0000313" key="2">
    <source>
        <dbReference type="Proteomes" id="UP000308197"/>
    </source>
</evidence>
<dbReference type="EMBL" id="ML211069">
    <property type="protein sequence ID" value="TFK89646.1"/>
    <property type="molecule type" value="Genomic_DNA"/>
</dbReference>
<sequence length="182" mass="20321">MSLFQPKVLLATTDDNAKVSHCREGSARYSNQPAQVIVAELLPDVFGIVACKYVPATQEPCPVDDFLFSVVLDDNVKFASDERNSTVNVYLYEHGVTTWNAHYAMVFSDRLDWIECVRLLADAKGKHTLFSMRLQFNLDFVFAKHLADQARSRSDDSDASDTTHTARMTVADSANTHVATLD</sequence>